<keyword evidence="3" id="KW-1185">Reference proteome</keyword>
<dbReference type="Proteomes" id="UP000299102">
    <property type="component" value="Unassembled WGS sequence"/>
</dbReference>
<name>A0A4C1VB87_EUMVA</name>
<proteinExistence type="predicted"/>
<dbReference type="AlphaFoldDB" id="A0A4C1VB87"/>
<evidence type="ECO:0000313" key="2">
    <source>
        <dbReference type="EMBL" id="GBP35869.1"/>
    </source>
</evidence>
<protein>
    <submittedName>
        <fullName evidence="2">Uncharacterized protein</fullName>
    </submittedName>
</protein>
<dbReference type="OrthoDB" id="10044505at2759"/>
<dbReference type="EMBL" id="BGZK01000311">
    <property type="protein sequence ID" value="GBP35869.1"/>
    <property type="molecule type" value="Genomic_DNA"/>
</dbReference>
<sequence>MKHRYNSESWLTTFNESLPARGTGTGRDSTGSGGQDRLQHCVAYRWERGLCYWLPIRHNFLQNIGRRFLPYKVMNLFPSRVLGKCRVQPEPVGRSLTHRLCMWCNRHIGQYYTQFSDTHYMWCTNLGLHTYVVYDQNPFGMRLERKCSRANKIGFMFPRKKLKTDADIPIFKLERCNTQSSKHNVEIRNEIKSHFGNESQFTYPNHTLWKVIPEEEGTLDCVGGEEAGRCGQVDYTAEDSHALPK</sequence>
<evidence type="ECO:0000313" key="3">
    <source>
        <dbReference type="Proteomes" id="UP000299102"/>
    </source>
</evidence>
<evidence type="ECO:0000256" key="1">
    <source>
        <dbReference type="SAM" id="MobiDB-lite"/>
    </source>
</evidence>
<gene>
    <name evidence="2" type="ORF">EVAR_23118_1</name>
</gene>
<organism evidence="2 3">
    <name type="scientific">Eumeta variegata</name>
    <name type="common">Bagworm moth</name>
    <name type="synonym">Eumeta japonica</name>
    <dbReference type="NCBI Taxonomy" id="151549"/>
    <lineage>
        <taxon>Eukaryota</taxon>
        <taxon>Metazoa</taxon>
        <taxon>Ecdysozoa</taxon>
        <taxon>Arthropoda</taxon>
        <taxon>Hexapoda</taxon>
        <taxon>Insecta</taxon>
        <taxon>Pterygota</taxon>
        <taxon>Neoptera</taxon>
        <taxon>Endopterygota</taxon>
        <taxon>Lepidoptera</taxon>
        <taxon>Glossata</taxon>
        <taxon>Ditrysia</taxon>
        <taxon>Tineoidea</taxon>
        <taxon>Psychidae</taxon>
        <taxon>Oiketicinae</taxon>
        <taxon>Eumeta</taxon>
    </lineage>
</organism>
<comment type="caution">
    <text evidence="2">The sequence shown here is derived from an EMBL/GenBank/DDBJ whole genome shotgun (WGS) entry which is preliminary data.</text>
</comment>
<feature type="region of interest" description="Disordered" evidence="1">
    <location>
        <begin position="16"/>
        <end position="35"/>
    </location>
</feature>
<accession>A0A4C1VB87</accession>
<reference evidence="2 3" key="1">
    <citation type="journal article" date="2019" name="Commun. Biol.">
        <title>The bagworm genome reveals a unique fibroin gene that provides high tensile strength.</title>
        <authorList>
            <person name="Kono N."/>
            <person name="Nakamura H."/>
            <person name="Ohtoshi R."/>
            <person name="Tomita M."/>
            <person name="Numata K."/>
            <person name="Arakawa K."/>
        </authorList>
    </citation>
    <scope>NUCLEOTIDE SEQUENCE [LARGE SCALE GENOMIC DNA]</scope>
</reference>